<evidence type="ECO:0000259" key="8">
    <source>
        <dbReference type="SMART" id="SM00702"/>
    </source>
</evidence>
<feature type="compositionally biased region" description="Polar residues" evidence="6">
    <location>
        <begin position="1"/>
        <end position="15"/>
    </location>
</feature>
<dbReference type="AlphaFoldDB" id="A0A6G0XLJ3"/>
<evidence type="ECO:0000256" key="6">
    <source>
        <dbReference type="SAM" id="MobiDB-lite"/>
    </source>
</evidence>
<dbReference type="Proteomes" id="UP000481153">
    <property type="component" value="Unassembled WGS sequence"/>
</dbReference>
<accession>A0A6G0XLJ3</accession>
<keyword evidence="4" id="KW-0560">Oxidoreductase</keyword>
<dbReference type="EMBL" id="VJMJ01000041">
    <property type="protein sequence ID" value="KAF0741085.1"/>
    <property type="molecule type" value="Genomic_DNA"/>
</dbReference>
<gene>
    <name evidence="9" type="ORF">Ae201684_003656</name>
</gene>
<keyword evidence="2" id="KW-0479">Metal-binding</keyword>
<feature type="domain" description="Prolyl 4-hydroxylase alpha subunit" evidence="8">
    <location>
        <begin position="237"/>
        <end position="672"/>
    </location>
</feature>
<keyword evidence="10" id="KW-1185">Reference proteome</keyword>
<keyword evidence="7" id="KW-1133">Transmembrane helix</keyword>
<feature type="transmembrane region" description="Helical" evidence="7">
    <location>
        <begin position="34"/>
        <end position="56"/>
    </location>
</feature>
<dbReference type="SMART" id="SM00702">
    <property type="entry name" value="P4Hc"/>
    <property type="match status" value="1"/>
</dbReference>
<dbReference type="InterPro" id="IPR045054">
    <property type="entry name" value="P4HA-like"/>
</dbReference>
<dbReference type="GO" id="GO:0005783">
    <property type="term" value="C:endoplasmic reticulum"/>
    <property type="evidence" value="ECO:0007669"/>
    <property type="project" value="TreeGrafter"/>
</dbReference>
<evidence type="ECO:0000313" key="10">
    <source>
        <dbReference type="Proteomes" id="UP000481153"/>
    </source>
</evidence>
<organism evidence="9 10">
    <name type="scientific">Aphanomyces euteiches</name>
    <dbReference type="NCBI Taxonomy" id="100861"/>
    <lineage>
        <taxon>Eukaryota</taxon>
        <taxon>Sar</taxon>
        <taxon>Stramenopiles</taxon>
        <taxon>Oomycota</taxon>
        <taxon>Saprolegniomycetes</taxon>
        <taxon>Saprolegniales</taxon>
        <taxon>Verrucalvaceae</taxon>
        <taxon>Aphanomyces</taxon>
    </lineage>
</organism>
<evidence type="ECO:0000256" key="7">
    <source>
        <dbReference type="SAM" id="Phobius"/>
    </source>
</evidence>
<dbReference type="InterPro" id="IPR006620">
    <property type="entry name" value="Pro_4_hyd_alph"/>
</dbReference>
<sequence>MARQGRSASQPTSTRLQDKATTQDDKVQSKGSTLLSIPLVLIVAFIAFFAGTYNAFDATTRNLTTLTTTNATLDNTTDIFAEREDKYESVLVQMEPRRLLDSEAECSASQTILEESIHVETALGQADAFRRDNKVLMMLNGQNDGVVMEWSNENGDNCLHSLTATAATALGANPDYFPNGLRLYNSMGHAIATAEELDVERLAYILVDFQLWVWPGIRVGHKRTVDGVTMTTLSLSPLVYDVEGFFTAEEAEAIITHGKEKLERSGVVDYNGGQEDADEVRTSFTTHFNDSIFARQFRVRGVNLTRLPSPSFVEQLQLVRYEPGQFFRRHEDYFEHKQFLGKTSGETEYDRFKVWCDAVGDMLRTSPPEHANPRVLPGGELFPEFQNFTWQLTMLQVFRELKPHYFANFGKPEFAEWIDESIETKAEDLMESLLNGFDGVLVDIIHAWEEIAEIADTDAMLPQLEANGASHYFRWIRWAKERVAELGDKAPENVQTNGDDYPSFEPDFQHRLISFMKIDYENVTLPEEIQAYLTAHADEEDSLVQGARDHFELFEMAVEAWTKRAGPDLFQYTIPTKMQHAHPNRFLTLFLYLNDVEEGGETVFPLSKERLATDIERTGMDECSRGLAVPPLKLHAALFYSQTGENELDPMSNHGGCPPAKGVKYGANMFMWNVDAQEGTSAMISDEDPPSDGDTSEGAVEDNGEETES</sequence>
<keyword evidence="7" id="KW-0472">Membrane</keyword>
<dbReference type="PANTHER" id="PTHR10869:SF226">
    <property type="entry name" value="PROLYL 4-HYDROXYLASE ALPHA SUBUNIT DOMAIN-CONTAINING PROTEIN"/>
    <property type="match status" value="1"/>
</dbReference>
<dbReference type="VEuPathDB" id="FungiDB:AeMF1_006512"/>
<name>A0A6G0XLJ3_9STRA</name>
<feature type="compositionally biased region" description="Acidic residues" evidence="6">
    <location>
        <begin position="685"/>
        <end position="709"/>
    </location>
</feature>
<feature type="compositionally biased region" description="Basic and acidic residues" evidence="6">
    <location>
        <begin position="16"/>
        <end position="27"/>
    </location>
</feature>
<evidence type="ECO:0000313" key="9">
    <source>
        <dbReference type="EMBL" id="KAF0741085.1"/>
    </source>
</evidence>
<dbReference type="Gene3D" id="2.60.120.620">
    <property type="entry name" value="q2cbj1_9rhob like domain"/>
    <property type="match status" value="2"/>
</dbReference>
<dbReference type="GO" id="GO:0031418">
    <property type="term" value="F:L-ascorbic acid binding"/>
    <property type="evidence" value="ECO:0007669"/>
    <property type="project" value="InterPro"/>
</dbReference>
<feature type="region of interest" description="Disordered" evidence="6">
    <location>
        <begin position="678"/>
        <end position="709"/>
    </location>
</feature>
<keyword evidence="3" id="KW-0223">Dioxygenase</keyword>
<protein>
    <recommendedName>
        <fullName evidence="8">Prolyl 4-hydroxylase alpha subunit domain-containing protein</fullName>
    </recommendedName>
</protein>
<keyword evidence="7" id="KW-0812">Transmembrane</keyword>
<comment type="caution">
    <text evidence="9">The sequence shown here is derived from an EMBL/GenBank/DDBJ whole genome shotgun (WGS) entry which is preliminary data.</text>
</comment>
<proteinExistence type="predicted"/>
<keyword evidence="5" id="KW-0408">Iron</keyword>
<comment type="cofactor">
    <cofactor evidence="1">
        <name>L-ascorbate</name>
        <dbReference type="ChEBI" id="CHEBI:38290"/>
    </cofactor>
</comment>
<evidence type="ECO:0000256" key="5">
    <source>
        <dbReference type="ARBA" id="ARBA00023004"/>
    </source>
</evidence>
<dbReference type="PANTHER" id="PTHR10869">
    <property type="entry name" value="PROLYL 4-HYDROXYLASE ALPHA SUBUNIT"/>
    <property type="match status" value="1"/>
</dbReference>
<dbReference type="VEuPathDB" id="FungiDB:AeMF1_007013"/>
<evidence type="ECO:0000256" key="3">
    <source>
        <dbReference type="ARBA" id="ARBA00022964"/>
    </source>
</evidence>
<feature type="region of interest" description="Disordered" evidence="6">
    <location>
        <begin position="1"/>
        <end position="27"/>
    </location>
</feature>
<evidence type="ECO:0000256" key="2">
    <source>
        <dbReference type="ARBA" id="ARBA00022723"/>
    </source>
</evidence>
<evidence type="ECO:0000256" key="4">
    <source>
        <dbReference type="ARBA" id="ARBA00023002"/>
    </source>
</evidence>
<dbReference type="GO" id="GO:0005506">
    <property type="term" value="F:iron ion binding"/>
    <property type="evidence" value="ECO:0007669"/>
    <property type="project" value="InterPro"/>
</dbReference>
<reference evidence="9 10" key="1">
    <citation type="submission" date="2019-07" db="EMBL/GenBank/DDBJ databases">
        <title>Genomics analysis of Aphanomyces spp. identifies a new class of oomycete effector associated with host adaptation.</title>
        <authorList>
            <person name="Gaulin E."/>
        </authorList>
    </citation>
    <scope>NUCLEOTIDE SEQUENCE [LARGE SCALE GENOMIC DNA]</scope>
    <source>
        <strain evidence="9 10">ATCC 201684</strain>
    </source>
</reference>
<dbReference type="GO" id="GO:0004656">
    <property type="term" value="F:procollagen-proline 4-dioxygenase activity"/>
    <property type="evidence" value="ECO:0007669"/>
    <property type="project" value="TreeGrafter"/>
</dbReference>
<evidence type="ECO:0000256" key="1">
    <source>
        <dbReference type="ARBA" id="ARBA00001961"/>
    </source>
</evidence>